<feature type="binding site" evidence="12">
    <location>
        <begin position="27"/>
        <end position="34"/>
    </location>
    <ligand>
        <name>ATP</name>
        <dbReference type="ChEBI" id="CHEBI:30616"/>
    </ligand>
</feature>
<evidence type="ECO:0000256" key="5">
    <source>
        <dbReference type="ARBA" id="ARBA00022840"/>
    </source>
</evidence>
<evidence type="ECO:0000256" key="11">
    <source>
        <dbReference type="ARBA" id="ARBA00048988"/>
    </source>
</evidence>
<dbReference type="Pfam" id="PF00580">
    <property type="entry name" value="UvrD-helicase"/>
    <property type="match status" value="1"/>
</dbReference>
<gene>
    <name evidence="15" type="ordered locus">TASI_1087</name>
</gene>
<dbReference type="GO" id="GO:0033202">
    <property type="term" value="C:DNA helicase complex"/>
    <property type="evidence" value="ECO:0007669"/>
    <property type="project" value="TreeGrafter"/>
</dbReference>
<dbReference type="RefSeq" id="WP_014111736.1">
    <property type="nucleotide sequence ID" value="NC_016043.1"/>
</dbReference>
<evidence type="ECO:0000256" key="10">
    <source>
        <dbReference type="ARBA" id="ARBA00034923"/>
    </source>
</evidence>
<dbReference type="AlphaFoldDB" id="G4QC25"/>
<dbReference type="GO" id="GO:0016887">
    <property type="term" value="F:ATP hydrolysis activity"/>
    <property type="evidence" value="ECO:0007669"/>
    <property type="project" value="RHEA"/>
</dbReference>
<dbReference type="Pfam" id="PF13361">
    <property type="entry name" value="UvrD_C"/>
    <property type="match status" value="1"/>
</dbReference>
<dbReference type="InterPro" id="IPR027417">
    <property type="entry name" value="P-loop_NTPase"/>
</dbReference>
<dbReference type="CDD" id="cd18807">
    <property type="entry name" value="SF1_C_UvrD"/>
    <property type="match status" value="1"/>
</dbReference>
<name>G4QC25_TAYAM</name>
<evidence type="ECO:0000256" key="6">
    <source>
        <dbReference type="ARBA" id="ARBA00023125"/>
    </source>
</evidence>
<dbReference type="KEGG" id="tas:TASI_1087"/>
<dbReference type="eggNOG" id="COG0210">
    <property type="taxonomic scope" value="Bacteria"/>
</dbReference>
<dbReference type="Pfam" id="PF21196">
    <property type="entry name" value="PcrA_UvrD_tudor"/>
    <property type="match status" value="1"/>
</dbReference>
<accession>G4QC25</accession>
<evidence type="ECO:0000259" key="13">
    <source>
        <dbReference type="PROSITE" id="PS51198"/>
    </source>
</evidence>
<dbReference type="GO" id="GO:0003677">
    <property type="term" value="F:DNA binding"/>
    <property type="evidence" value="ECO:0007669"/>
    <property type="project" value="UniProtKB-KW"/>
</dbReference>
<dbReference type="CDD" id="cd17932">
    <property type="entry name" value="DEXQc_UvrD"/>
    <property type="match status" value="1"/>
</dbReference>
<keyword evidence="2 12" id="KW-0547">Nucleotide-binding</keyword>
<keyword evidence="6" id="KW-0238">DNA-binding</keyword>
<feature type="domain" description="UvrD-like helicase ATP-binding" evidence="13">
    <location>
        <begin position="6"/>
        <end position="284"/>
    </location>
</feature>
<evidence type="ECO:0000256" key="12">
    <source>
        <dbReference type="PROSITE-ProRule" id="PRU00560"/>
    </source>
</evidence>
<dbReference type="Gene3D" id="3.40.50.300">
    <property type="entry name" value="P-loop containing nucleotide triphosphate hydrolases"/>
    <property type="match status" value="2"/>
</dbReference>
<dbReference type="PROSITE" id="PS51198">
    <property type="entry name" value="UVRD_HELICASE_ATP_BIND"/>
    <property type="match status" value="1"/>
</dbReference>
<dbReference type="GO" id="GO:0000725">
    <property type="term" value="P:recombinational repair"/>
    <property type="evidence" value="ECO:0007669"/>
    <property type="project" value="TreeGrafter"/>
</dbReference>
<evidence type="ECO:0000256" key="8">
    <source>
        <dbReference type="ARBA" id="ARBA00034617"/>
    </source>
</evidence>
<dbReference type="Proteomes" id="UP000009284">
    <property type="component" value="Chromosome"/>
</dbReference>
<dbReference type="SUPFAM" id="SSF52540">
    <property type="entry name" value="P-loop containing nucleoside triphosphate hydrolases"/>
    <property type="match status" value="1"/>
</dbReference>
<dbReference type="GO" id="GO:0005524">
    <property type="term" value="F:ATP binding"/>
    <property type="evidence" value="ECO:0007669"/>
    <property type="project" value="UniProtKB-UniRule"/>
</dbReference>
<dbReference type="PANTHER" id="PTHR11070:SF2">
    <property type="entry name" value="ATP-DEPENDENT DNA HELICASE SRS2"/>
    <property type="match status" value="1"/>
</dbReference>
<dbReference type="STRING" id="1008459.TASI_1087"/>
<keyword evidence="4 12" id="KW-0347">Helicase</keyword>
<sequence>MQSVLESLNKEQLSAVTSDAQHLLVLAGAGSGKTKVLTTRIAWLVKQGIATPERILAVTFTNKAAKEMIERIGHYFPVSPRTLWVGTFHGISHRILRTHHREAGLPSAFQIMDMGDQKSMIKRILKSLNMDDEKVYPIREVQYFINNLKEAGIRASEAQAFDDFEKDVLKAYTTYENQCNKEGVVDFAELLLRTVELLKNNQNIREHYNLRFKHILIDEFQDTNKLQYQWLGLLAGKESSIFAVGDDDQSIYSFRGANVGNMRHFEQQYAKENLIRLEQNYRSYNHILSAANKLISENKDRLGKNLWSDKGDGDLIRINCLMDQNEEASWILDETKSLLREGYDHSQIAILYRSNAQSRAIEHSFARAGVPYIVYGGLRFYERQEIKHVIAYLQLIHNLDSDNAFSRVVNFPARGIGNRTIEKLTDVAQAVGCSLALAAGGLNGEAAKKINGFLDLIKKLQEIAKESTLPELVEAVIQESGIAEFYSSERDGEERLENLSELIDAAKVFCNEENIAYLKSVELIEGADMENMSPLALFLSLASLEAGDNQSKRGLDAVQLMTVHSSKGLEFDAVFIAGLEQGLFPHANSLSELNGLEEERRLMYVAMTRARKRLYLLFTEMRQIYGQTTMTTKSEFINEIPDEHVKWISRKPKSYADSRYSMDGFEEYGSRKESIKTYKSDSPYRIGMSVSHPRFGEGVILKLFGEGSNAQAQIQFFKEGTKTLSLAIAKLTIL</sequence>
<dbReference type="Gene3D" id="1.10.486.10">
    <property type="entry name" value="PCRA, domain 4"/>
    <property type="match status" value="1"/>
</dbReference>
<protein>
    <recommendedName>
        <fullName evidence="9">DNA 3'-5' helicase</fullName>
        <ecNumber evidence="9">5.6.2.4</ecNumber>
    </recommendedName>
    <alternativeName>
        <fullName evidence="10">DNA 3'-5' helicase II</fullName>
    </alternativeName>
</protein>
<dbReference type="PANTHER" id="PTHR11070">
    <property type="entry name" value="UVRD / RECB / PCRA DNA HELICASE FAMILY MEMBER"/>
    <property type="match status" value="1"/>
</dbReference>
<proteinExistence type="inferred from homology"/>
<keyword evidence="16" id="KW-1185">Reference proteome</keyword>
<keyword evidence="3 12" id="KW-0378">Hydrolase</keyword>
<keyword evidence="7" id="KW-0413">Isomerase</keyword>
<evidence type="ECO:0000259" key="14">
    <source>
        <dbReference type="PROSITE" id="PS51217"/>
    </source>
</evidence>
<evidence type="ECO:0000256" key="3">
    <source>
        <dbReference type="ARBA" id="ARBA00022801"/>
    </source>
</evidence>
<reference key="1">
    <citation type="submission" date="2011-09" db="EMBL/GenBank/DDBJ databases">
        <title>Genomic characterization of the Taylorella genus.</title>
        <authorList>
            <person name="Hebert L."/>
            <person name="Moumen B."/>
            <person name="Pons N."/>
            <person name="Duquesne F."/>
            <person name="Breuil M.-F."/>
            <person name="Goux D."/>
            <person name="Batto J.-M."/>
            <person name="Renault P."/>
            <person name="Laugier C."/>
            <person name="Petry S."/>
        </authorList>
    </citation>
    <scope>NUCLEOTIDE SEQUENCE</scope>
    <source>
        <strain>MCE3</strain>
    </source>
</reference>
<dbReference type="PROSITE" id="PS51217">
    <property type="entry name" value="UVRD_HELICASE_CTER"/>
    <property type="match status" value="1"/>
</dbReference>
<keyword evidence="5 12" id="KW-0067">ATP-binding</keyword>
<evidence type="ECO:0000313" key="16">
    <source>
        <dbReference type="Proteomes" id="UP000009284"/>
    </source>
</evidence>
<dbReference type="HOGENOM" id="CLU_004585_5_2_4"/>
<evidence type="ECO:0000256" key="2">
    <source>
        <dbReference type="ARBA" id="ARBA00022741"/>
    </source>
</evidence>
<dbReference type="InterPro" id="IPR014016">
    <property type="entry name" value="UvrD-like_ATP-bd"/>
</dbReference>
<comment type="catalytic activity">
    <reaction evidence="11">
        <text>ATP + H2O = ADP + phosphate + H(+)</text>
        <dbReference type="Rhea" id="RHEA:13065"/>
        <dbReference type="ChEBI" id="CHEBI:15377"/>
        <dbReference type="ChEBI" id="CHEBI:15378"/>
        <dbReference type="ChEBI" id="CHEBI:30616"/>
        <dbReference type="ChEBI" id="CHEBI:43474"/>
        <dbReference type="ChEBI" id="CHEBI:456216"/>
        <dbReference type="EC" id="5.6.2.4"/>
    </reaction>
</comment>
<comment type="similarity">
    <text evidence="1">Belongs to the helicase family. UvrD subfamily.</text>
</comment>
<dbReference type="InterPro" id="IPR000212">
    <property type="entry name" value="DNA_helicase_UvrD/REP"/>
</dbReference>
<evidence type="ECO:0000256" key="4">
    <source>
        <dbReference type="ARBA" id="ARBA00022806"/>
    </source>
</evidence>
<feature type="domain" description="UvrD-like helicase C-terminal" evidence="14">
    <location>
        <begin position="285"/>
        <end position="568"/>
    </location>
</feature>
<dbReference type="GO" id="GO:0043138">
    <property type="term" value="F:3'-5' DNA helicase activity"/>
    <property type="evidence" value="ECO:0007669"/>
    <property type="project" value="UniProtKB-EC"/>
</dbReference>
<evidence type="ECO:0000313" key="15">
    <source>
        <dbReference type="EMBL" id="AEP36841.1"/>
    </source>
</evidence>
<dbReference type="OrthoDB" id="5905204at2"/>
<comment type="catalytic activity">
    <reaction evidence="8">
        <text>Couples ATP hydrolysis with the unwinding of duplex DNA by translocating in the 3'-5' direction.</text>
        <dbReference type="EC" id="5.6.2.4"/>
    </reaction>
</comment>
<dbReference type="EMBL" id="CP003059">
    <property type="protein sequence ID" value="AEP36841.1"/>
    <property type="molecule type" value="Genomic_DNA"/>
</dbReference>
<dbReference type="EC" id="5.6.2.4" evidence="9"/>
<dbReference type="Gene3D" id="1.10.10.160">
    <property type="match status" value="1"/>
</dbReference>
<evidence type="ECO:0000256" key="9">
    <source>
        <dbReference type="ARBA" id="ARBA00034808"/>
    </source>
</evidence>
<dbReference type="InterPro" id="IPR014017">
    <property type="entry name" value="DNA_helicase_UvrD-like_C"/>
</dbReference>
<evidence type="ECO:0000256" key="1">
    <source>
        <dbReference type="ARBA" id="ARBA00009922"/>
    </source>
</evidence>
<reference evidence="15 16" key="2">
    <citation type="journal article" date="2012" name="PLoS ONE">
        <title>Genomic characterization of the taylorella genus.</title>
        <authorList>
            <person name="Hebert L."/>
            <person name="Moumen B."/>
            <person name="Pons N."/>
            <person name="Duquesne F."/>
            <person name="Breuil M.F."/>
            <person name="Goux D."/>
            <person name="Batto J.M."/>
            <person name="Laugier C."/>
            <person name="Renault P."/>
            <person name="Petry S."/>
        </authorList>
    </citation>
    <scope>NUCLEOTIDE SEQUENCE [LARGE SCALE GENOMIC DNA]</scope>
    <source>
        <strain evidence="15 16">MCE3</strain>
    </source>
</reference>
<organism evidence="15 16">
    <name type="scientific">Taylorella asinigenitalis (strain MCE3)</name>
    <dbReference type="NCBI Taxonomy" id="1008459"/>
    <lineage>
        <taxon>Bacteria</taxon>
        <taxon>Pseudomonadati</taxon>
        <taxon>Pseudomonadota</taxon>
        <taxon>Betaproteobacteria</taxon>
        <taxon>Burkholderiales</taxon>
        <taxon>Alcaligenaceae</taxon>
        <taxon>Taylorella</taxon>
    </lineage>
</organism>
<dbReference type="GO" id="GO:0005829">
    <property type="term" value="C:cytosol"/>
    <property type="evidence" value="ECO:0007669"/>
    <property type="project" value="TreeGrafter"/>
</dbReference>
<dbReference type="InterPro" id="IPR013986">
    <property type="entry name" value="DExx_box_DNA_helicase_dom_sf"/>
</dbReference>
<evidence type="ECO:0000256" key="7">
    <source>
        <dbReference type="ARBA" id="ARBA00023235"/>
    </source>
</evidence>